<dbReference type="PRINTS" id="PR00081">
    <property type="entry name" value="GDHRDH"/>
</dbReference>
<reference evidence="3" key="3">
    <citation type="submission" date="2023-06" db="EMBL/GenBank/DDBJ databases">
        <authorList>
            <person name="Sun Q."/>
            <person name="Zhou Y."/>
        </authorList>
    </citation>
    <scope>NUCLEOTIDE SEQUENCE</scope>
    <source>
        <strain evidence="3">CGMCC 1.10859</strain>
    </source>
</reference>
<dbReference type="PROSITE" id="PS00061">
    <property type="entry name" value="ADH_SHORT"/>
    <property type="match status" value="1"/>
</dbReference>
<dbReference type="InterPro" id="IPR020904">
    <property type="entry name" value="Sc_DH/Rdtase_CS"/>
</dbReference>
<evidence type="ECO:0000313" key="3">
    <source>
        <dbReference type="EMBL" id="GHE04463.1"/>
    </source>
</evidence>
<evidence type="ECO:0000256" key="2">
    <source>
        <dbReference type="RuleBase" id="RU000363"/>
    </source>
</evidence>
<gene>
    <name evidence="3" type="ORF">GCM10008024_31700</name>
    <name evidence="4" type="ORF">SAMN05444006_1209</name>
</gene>
<dbReference type="InterPro" id="IPR002347">
    <property type="entry name" value="SDR_fam"/>
</dbReference>
<evidence type="ECO:0000313" key="6">
    <source>
        <dbReference type="Proteomes" id="UP000634647"/>
    </source>
</evidence>
<keyword evidence="5" id="KW-1185">Reference proteome</keyword>
<dbReference type="PANTHER" id="PTHR42760:SF40">
    <property type="entry name" value="3-OXOACYL-[ACYL-CARRIER-PROTEIN] REDUCTASE, CHLOROPLASTIC"/>
    <property type="match status" value="1"/>
</dbReference>
<proteinExistence type="inferred from homology"/>
<dbReference type="Proteomes" id="UP000199541">
    <property type="component" value="Unassembled WGS sequence"/>
</dbReference>
<dbReference type="Gene3D" id="3.40.50.720">
    <property type="entry name" value="NAD(P)-binding Rossmann-like Domain"/>
    <property type="match status" value="1"/>
</dbReference>
<comment type="caution">
    <text evidence="3">The sequence shown here is derived from an EMBL/GenBank/DDBJ whole genome shotgun (WGS) entry which is preliminary data.</text>
</comment>
<evidence type="ECO:0000256" key="1">
    <source>
        <dbReference type="ARBA" id="ARBA00006484"/>
    </source>
</evidence>
<reference evidence="4 5" key="2">
    <citation type="submission" date="2016-10" db="EMBL/GenBank/DDBJ databases">
        <authorList>
            <person name="Varghese N."/>
            <person name="Submissions S."/>
        </authorList>
    </citation>
    <scope>NUCLEOTIDE SEQUENCE [LARGE SCALE GENOMIC DNA]</scope>
    <source>
        <strain evidence="4 5">DSM 24802</strain>
    </source>
</reference>
<protein>
    <submittedName>
        <fullName evidence="3">Short-chain dehydrogenase</fullName>
    </submittedName>
</protein>
<sequence>MSAQELIGKHVVVTGGTGALGRAVVKRLLDAGLVCHVPSRRSVAAGADRLHTAFGVELADEVSVATFYAEVPDLWASVHLAGGFAMAPLEAIGRAEILSMMQLNTLTTFLCCRAAVEAMRKGGRGGRLVNVAARPALEPRKGAQMASYAASKAAVVALTQALAEELKADRILVNAIAPSTMDTPANRAAMPKSDPTKWLSVEAAAEAVLQLISPANMEISGAVLPLFARA</sequence>
<dbReference type="PRINTS" id="PR00080">
    <property type="entry name" value="SDRFAMILY"/>
</dbReference>
<accession>A0AAN4UUI6</accession>
<dbReference type="Pfam" id="PF00106">
    <property type="entry name" value="adh_short"/>
    <property type="match status" value="1"/>
</dbReference>
<dbReference type="EMBL" id="BNAB01000017">
    <property type="protein sequence ID" value="GHE04463.1"/>
    <property type="molecule type" value="Genomic_DNA"/>
</dbReference>
<dbReference type="EMBL" id="FNOB01000020">
    <property type="protein sequence ID" value="SDX56259.1"/>
    <property type="molecule type" value="Genomic_DNA"/>
</dbReference>
<comment type="similarity">
    <text evidence="1 2">Belongs to the short-chain dehydrogenases/reductases (SDR) family.</text>
</comment>
<organism evidence="3 6">
    <name type="scientific">Allgaiera indica</name>
    <dbReference type="NCBI Taxonomy" id="765699"/>
    <lineage>
        <taxon>Bacteria</taxon>
        <taxon>Pseudomonadati</taxon>
        <taxon>Pseudomonadota</taxon>
        <taxon>Alphaproteobacteria</taxon>
        <taxon>Rhodobacterales</taxon>
        <taxon>Paracoccaceae</taxon>
        <taxon>Allgaiera</taxon>
    </lineage>
</organism>
<evidence type="ECO:0000313" key="4">
    <source>
        <dbReference type="EMBL" id="SDX56259.1"/>
    </source>
</evidence>
<reference evidence="3" key="1">
    <citation type="journal article" date="2014" name="Int. J. Syst. Evol. Microbiol.">
        <title>Complete genome sequence of Corynebacterium casei LMG S-19264T (=DSM 44701T), isolated from a smear-ripened cheese.</title>
        <authorList>
            <consortium name="US DOE Joint Genome Institute (JGI-PGF)"/>
            <person name="Walter F."/>
            <person name="Albersmeier A."/>
            <person name="Kalinowski J."/>
            <person name="Ruckert C."/>
        </authorList>
    </citation>
    <scope>NUCLEOTIDE SEQUENCE</scope>
    <source>
        <strain evidence="3">CGMCC 1.10859</strain>
    </source>
</reference>
<evidence type="ECO:0000313" key="5">
    <source>
        <dbReference type="Proteomes" id="UP000199541"/>
    </source>
</evidence>
<dbReference type="PANTHER" id="PTHR42760">
    <property type="entry name" value="SHORT-CHAIN DEHYDROGENASES/REDUCTASES FAMILY MEMBER"/>
    <property type="match status" value="1"/>
</dbReference>
<name>A0AAN4UUI6_9RHOB</name>
<dbReference type="InterPro" id="IPR036291">
    <property type="entry name" value="NAD(P)-bd_dom_sf"/>
</dbReference>
<dbReference type="GO" id="GO:0016616">
    <property type="term" value="F:oxidoreductase activity, acting on the CH-OH group of donors, NAD or NADP as acceptor"/>
    <property type="evidence" value="ECO:0007669"/>
    <property type="project" value="TreeGrafter"/>
</dbReference>
<dbReference type="GO" id="GO:0030497">
    <property type="term" value="P:fatty acid elongation"/>
    <property type="evidence" value="ECO:0007669"/>
    <property type="project" value="TreeGrafter"/>
</dbReference>
<dbReference type="AlphaFoldDB" id="A0AAN4UUI6"/>
<dbReference type="Proteomes" id="UP000634647">
    <property type="component" value="Unassembled WGS sequence"/>
</dbReference>
<dbReference type="SUPFAM" id="SSF51735">
    <property type="entry name" value="NAD(P)-binding Rossmann-fold domains"/>
    <property type="match status" value="1"/>
</dbReference>